<dbReference type="Gene3D" id="1.10.10.10">
    <property type="entry name" value="Winged helix-like DNA-binding domain superfamily/Winged helix DNA-binding domain"/>
    <property type="match status" value="1"/>
</dbReference>
<dbReference type="SUPFAM" id="SSF46785">
    <property type="entry name" value="Winged helix' DNA-binding domain"/>
    <property type="match status" value="1"/>
</dbReference>
<protein>
    <submittedName>
        <fullName evidence="1">MarR family transcriptional regulator</fullName>
    </submittedName>
</protein>
<dbReference type="InterPro" id="IPR011006">
    <property type="entry name" value="CheY-like_superfamily"/>
</dbReference>
<dbReference type="OrthoDB" id="7594920at2"/>
<dbReference type="InterPro" id="IPR036390">
    <property type="entry name" value="WH_DNA-bd_sf"/>
</dbReference>
<organism evidence="1 2">
    <name type="scientific">Qipengyuania gaetbuli</name>
    <dbReference type="NCBI Taxonomy" id="266952"/>
    <lineage>
        <taxon>Bacteria</taxon>
        <taxon>Pseudomonadati</taxon>
        <taxon>Pseudomonadota</taxon>
        <taxon>Alphaproteobacteria</taxon>
        <taxon>Sphingomonadales</taxon>
        <taxon>Erythrobacteraceae</taxon>
        <taxon>Qipengyuania</taxon>
    </lineage>
</organism>
<comment type="caution">
    <text evidence="1">The sequence shown here is derived from an EMBL/GenBank/DDBJ whole genome shotgun (WGS) entry which is preliminary data.</text>
</comment>
<dbReference type="Proteomes" id="UP000444185">
    <property type="component" value="Unassembled WGS sequence"/>
</dbReference>
<dbReference type="SUPFAM" id="SSF52172">
    <property type="entry name" value="CheY-like"/>
    <property type="match status" value="1"/>
</dbReference>
<dbReference type="EMBL" id="WTYF01000004">
    <property type="protein sequence ID" value="MXO51266.1"/>
    <property type="molecule type" value="Genomic_DNA"/>
</dbReference>
<name>A0A844Y0B9_9SPHN</name>
<dbReference type="InterPro" id="IPR036388">
    <property type="entry name" value="WH-like_DNA-bd_sf"/>
</dbReference>
<dbReference type="AlphaFoldDB" id="A0A844Y0B9"/>
<reference evidence="1 2" key="1">
    <citation type="submission" date="2019-12" db="EMBL/GenBank/DDBJ databases">
        <title>Genomic-based taxomic classification of the family Erythrobacteraceae.</title>
        <authorList>
            <person name="Xu L."/>
        </authorList>
    </citation>
    <scope>NUCLEOTIDE SEQUENCE [LARGE SCALE GENOMIC DNA]</scope>
    <source>
        <strain evidence="1 2">DSM 16225</strain>
    </source>
</reference>
<dbReference type="RefSeq" id="WP_160607883.1">
    <property type="nucleotide sequence ID" value="NZ_WTYF01000004.1"/>
</dbReference>
<sequence length="327" mass="34988">MQADFSYEPVCDGAGCQLGVTILADREVLREQMREDAVAAGFRVMECCGLDEYASGSVGSLGDLVLVDCVAADAGVMALLSRLDMRAGKSGAQLVVSTGMDALDTVFGCFAVSGAQILVDPGRAERIVAIGRVLAHVPNLRLRELAEEDRLMLLRLTEQVGKMAERLERLSPGQRAGGGAFRLEAAADAWRAAGDEYVAHGGASPRPALPDASVIRAVIRNRQERARYFDPELFADPAWDILLDLAAARAERKRVSVTSLCIAAGVPATTALRWISQMVELGLLLRIPDPLDRRRAHIALSDDTADAMARYFAETRAAVAAPMAAAL</sequence>
<evidence type="ECO:0000313" key="2">
    <source>
        <dbReference type="Proteomes" id="UP000444185"/>
    </source>
</evidence>
<gene>
    <name evidence="1" type="ORF">GRI42_08105</name>
</gene>
<accession>A0A844Y0B9</accession>
<proteinExistence type="predicted"/>
<evidence type="ECO:0000313" key="1">
    <source>
        <dbReference type="EMBL" id="MXO51266.1"/>
    </source>
</evidence>
<keyword evidence="2" id="KW-1185">Reference proteome</keyword>